<name>H2ARX8_KAZAF</name>
<dbReference type="HOGENOM" id="CLU_391834_0_0_1"/>
<dbReference type="EMBL" id="HE650823">
    <property type="protein sequence ID" value="CCF57128.1"/>
    <property type="molecule type" value="Genomic_DNA"/>
</dbReference>
<dbReference type="RefSeq" id="XP_003956263.1">
    <property type="nucleotide sequence ID" value="XM_003956214.1"/>
</dbReference>
<feature type="coiled-coil region" evidence="1">
    <location>
        <begin position="371"/>
        <end position="419"/>
    </location>
</feature>
<accession>H2ARX8</accession>
<sequence>MLEATDGFKIESARSLTPDSLIVRSDNEVTSSDERSEMNDTKTSSLRKFINKFSRNSSPISLESNAKPKRKSWSWKRKTKIFDSSSESIDNKKSLLSNEPSLDDINLVATAQAKEEFDKLHNEEAIENEFKFLSDKMDLGDDYTRDIENGTNSSMLDDSSFNFIGRLKSVDSFNMNTGIKTDNNEHVSPITPIDDESNDFTQKNQPTKSSLNTILNPEILQDFKYLEIEQTRENNHGNLHITNPETSNLLHSVRNINQNPVNKTELMVTEHGNQLQPTIKKSTTAETASTKLTCIDDRALLAKDSKVLEDFSEAFHLLNNERTTKNLHRYPLCDITTKLVNDTKAKNKEHKKLLKKVEYLETYTSEKKKAVKTIKKDYDELTKEFELVSNENRDLYSSVKKLKKEFESTTKEKLSLKDDIKSIRQKLEELGSYNENFNGTDSRKNDLAFITNCLEAIVESQLQLMEYNKRLKDSNAQLRKEYHKLTLSLKNSRNNEWQFNENFETTEYINPDPKKLAQYGEDVVLSDYKDTINYLKQTNKKLQDAYHNERLKVLDHRKEIQRLKYSVQLIDCYRSESLQFMSQLMCAFRDCVSEDTICDYDLYLKSLNSMHSLADIISANKLTIEAKLNTIEKQVSKFYQEIASPKFLDQVVASYASAVKTSSFLNEEVNELKRSLEEEHERNQFLSHSLNKAKRLITESHIHS</sequence>
<protein>
    <submittedName>
        <fullName evidence="3">Uncharacterized protein</fullName>
    </submittedName>
</protein>
<proteinExistence type="predicted"/>
<gene>
    <name evidence="3" type="primary">KAFR0C01340</name>
    <name evidence="3" type="ORF">KAFR_0C01340</name>
</gene>
<dbReference type="KEGG" id="kaf:KAFR_0C01340"/>
<dbReference type="STRING" id="1071382.H2ARX8"/>
<keyword evidence="4" id="KW-1185">Reference proteome</keyword>
<keyword evidence="1" id="KW-0175">Coiled coil</keyword>
<evidence type="ECO:0000313" key="4">
    <source>
        <dbReference type="Proteomes" id="UP000005220"/>
    </source>
</evidence>
<feature type="coiled-coil region" evidence="1">
    <location>
        <begin position="457"/>
        <end position="495"/>
    </location>
</feature>
<dbReference type="Proteomes" id="UP000005220">
    <property type="component" value="Chromosome 3"/>
</dbReference>
<dbReference type="eggNOG" id="ENOG502RZS3">
    <property type="taxonomic scope" value="Eukaryota"/>
</dbReference>
<dbReference type="AlphaFoldDB" id="H2ARX8"/>
<feature type="region of interest" description="Disordered" evidence="2">
    <location>
        <begin position="23"/>
        <end position="42"/>
    </location>
</feature>
<dbReference type="InParanoid" id="H2ARX8"/>
<organism evidence="3 4">
    <name type="scientific">Kazachstania africana (strain ATCC 22294 / BCRC 22015 / CBS 2517 / CECT 1963 / NBRC 1671 / NRRL Y-8276)</name>
    <name type="common">Yeast</name>
    <name type="synonym">Kluyveromyces africanus</name>
    <dbReference type="NCBI Taxonomy" id="1071382"/>
    <lineage>
        <taxon>Eukaryota</taxon>
        <taxon>Fungi</taxon>
        <taxon>Dikarya</taxon>
        <taxon>Ascomycota</taxon>
        <taxon>Saccharomycotina</taxon>
        <taxon>Saccharomycetes</taxon>
        <taxon>Saccharomycetales</taxon>
        <taxon>Saccharomycetaceae</taxon>
        <taxon>Kazachstania</taxon>
    </lineage>
</organism>
<dbReference type="GeneID" id="13885047"/>
<evidence type="ECO:0000256" key="2">
    <source>
        <dbReference type="SAM" id="MobiDB-lite"/>
    </source>
</evidence>
<dbReference type="OrthoDB" id="4064247at2759"/>
<reference evidence="3 4" key="1">
    <citation type="journal article" date="2011" name="Proc. Natl. Acad. Sci. U.S.A.">
        <title>Evolutionary erosion of yeast sex chromosomes by mating-type switching accidents.</title>
        <authorList>
            <person name="Gordon J.L."/>
            <person name="Armisen D."/>
            <person name="Proux-Wera E."/>
            <person name="Oheigeartaigh S.S."/>
            <person name="Byrne K.P."/>
            <person name="Wolfe K.H."/>
        </authorList>
    </citation>
    <scope>NUCLEOTIDE SEQUENCE [LARGE SCALE GENOMIC DNA]</scope>
    <source>
        <strain evidence="4">ATCC 22294 / BCRC 22015 / CBS 2517 / CECT 1963 / NBRC 1671 / NRRL Y-8276</strain>
    </source>
</reference>
<evidence type="ECO:0000256" key="1">
    <source>
        <dbReference type="SAM" id="Coils"/>
    </source>
</evidence>
<evidence type="ECO:0000313" key="3">
    <source>
        <dbReference type="EMBL" id="CCF57128.1"/>
    </source>
</evidence>